<dbReference type="Proteomes" id="UP001185659">
    <property type="component" value="Unassembled WGS sequence"/>
</dbReference>
<organism evidence="2 3">
    <name type="scientific">Nitratireductor aquimarinus</name>
    <dbReference type="NCBI Taxonomy" id="889300"/>
    <lineage>
        <taxon>Bacteria</taxon>
        <taxon>Pseudomonadati</taxon>
        <taxon>Pseudomonadota</taxon>
        <taxon>Alphaproteobacteria</taxon>
        <taxon>Hyphomicrobiales</taxon>
        <taxon>Phyllobacteriaceae</taxon>
        <taxon>Nitratireductor</taxon>
    </lineage>
</organism>
<keyword evidence="3" id="KW-1185">Reference proteome</keyword>
<proteinExistence type="predicted"/>
<feature type="region of interest" description="Disordered" evidence="1">
    <location>
        <begin position="106"/>
        <end position="159"/>
    </location>
</feature>
<name>A0ABU4AHA8_9HYPH</name>
<sequence>MAVMTPVLDMKKHNAGLPAQPEALLNHLKRPHILRALQRFWRIDEGGINAFARPGAGSISIELGKSAFNVLRHSACDLGELDLLIVCGVEKMRGKPACISCLKAGNNHGARPSASKHRSRISARSRTAASAASGSVRDWAARKAVAQRPSSARRRATSS</sequence>
<feature type="compositionally biased region" description="Low complexity" evidence="1">
    <location>
        <begin position="124"/>
        <end position="137"/>
    </location>
</feature>
<feature type="compositionally biased region" description="Basic residues" evidence="1">
    <location>
        <begin position="114"/>
        <end position="123"/>
    </location>
</feature>
<evidence type="ECO:0000256" key="1">
    <source>
        <dbReference type="SAM" id="MobiDB-lite"/>
    </source>
</evidence>
<gene>
    <name evidence="2" type="ORF">R2G56_04975</name>
</gene>
<comment type="caution">
    <text evidence="2">The sequence shown here is derived from an EMBL/GenBank/DDBJ whole genome shotgun (WGS) entry which is preliminary data.</text>
</comment>
<dbReference type="EMBL" id="JAWLIP010000001">
    <property type="protein sequence ID" value="MDV6225632.1"/>
    <property type="molecule type" value="Genomic_DNA"/>
</dbReference>
<reference evidence="2 3" key="1">
    <citation type="submission" date="2023-10" db="EMBL/GenBank/DDBJ databases">
        <authorList>
            <person name="Venkata Ramana C."/>
            <person name="Sasikala C."/>
            <person name="Dhurka M."/>
        </authorList>
    </citation>
    <scope>NUCLEOTIDE SEQUENCE [LARGE SCALE GENOMIC DNA]</scope>
    <source>
        <strain evidence="2 3">KCTC 32151</strain>
    </source>
</reference>
<evidence type="ECO:0000313" key="2">
    <source>
        <dbReference type="EMBL" id="MDV6225632.1"/>
    </source>
</evidence>
<evidence type="ECO:0000313" key="3">
    <source>
        <dbReference type="Proteomes" id="UP001185659"/>
    </source>
</evidence>
<protein>
    <submittedName>
        <fullName evidence="2">Uncharacterized protein</fullName>
    </submittedName>
</protein>
<accession>A0ABU4AHA8</accession>